<dbReference type="AlphaFoldDB" id="A0A9X6FS85"/>
<evidence type="ECO:0000313" key="1">
    <source>
        <dbReference type="EMBL" id="OTZ00039.1"/>
    </source>
</evidence>
<protein>
    <submittedName>
        <fullName evidence="1">Uncharacterized protein</fullName>
    </submittedName>
</protein>
<gene>
    <name evidence="1" type="ORF">BK754_03180</name>
</gene>
<reference evidence="1 2" key="1">
    <citation type="submission" date="2016-10" db="EMBL/GenBank/DDBJ databases">
        <title>Comparative genomics of Bacillus thuringiensis reveals a path to pathogens against multiple invertebrate hosts.</title>
        <authorList>
            <person name="Zheng J."/>
            <person name="Gao Q."/>
            <person name="Liu H."/>
            <person name="Peng D."/>
            <person name="Ruan L."/>
            <person name="Sun M."/>
        </authorList>
    </citation>
    <scope>NUCLEOTIDE SEQUENCE [LARGE SCALE GENOMIC DNA]</scope>
    <source>
        <strain evidence="1">BGSC 4I4</strain>
    </source>
</reference>
<dbReference type="Proteomes" id="UP000194882">
    <property type="component" value="Unassembled WGS sequence"/>
</dbReference>
<dbReference type="EMBL" id="NFDT01000032">
    <property type="protein sequence ID" value="OTZ00039.1"/>
    <property type="molecule type" value="Genomic_DNA"/>
</dbReference>
<name>A0A9X6FS85_BACTU</name>
<proteinExistence type="predicted"/>
<comment type="caution">
    <text evidence="1">The sequence shown here is derived from an EMBL/GenBank/DDBJ whole genome shotgun (WGS) entry which is preliminary data.</text>
</comment>
<accession>A0A9X6FS85</accession>
<evidence type="ECO:0000313" key="2">
    <source>
        <dbReference type="Proteomes" id="UP000194882"/>
    </source>
</evidence>
<sequence>MSIKPNNKFFSKKTMIIIPILLLCAFAFHYFFLTSNQAFSGTGDALRMPINLKIFTTPKCKKTLFFLKKLD</sequence>
<organism evidence="1 2">
    <name type="scientific">Bacillus thuringiensis serovar subtoxicus</name>
    <dbReference type="NCBI Taxonomy" id="475791"/>
    <lineage>
        <taxon>Bacteria</taxon>
        <taxon>Bacillati</taxon>
        <taxon>Bacillota</taxon>
        <taxon>Bacilli</taxon>
        <taxon>Bacillales</taxon>
        <taxon>Bacillaceae</taxon>
        <taxon>Bacillus</taxon>
        <taxon>Bacillus cereus group</taxon>
    </lineage>
</organism>